<evidence type="ECO:0008006" key="6">
    <source>
        <dbReference type="Google" id="ProtNLM"/>
    </source>
</evidence>
<reference evidence="4 5" key="1">
    <citation type="submission" date="2015-07" db="EMBL/GenBank/DDBJ databases">
        <title>High-quality draft genome sequence of Oceanobacillus caeni HM6, a bacillus isolated from a human feces.</title>
        <authorList>
            <person name="Kumar J."/>
            <person name="Verma M.K."/>
            <person name="Pandey R."/>
            <person name="Bhambi M."/>
            <person name="Chauhan N."/>
        </authorList>
    </citation>
    <scope>NUCLEOTIDE SEQUENCE [LARGE SCALE GENOMIC DNA]</scope>
    <source>
        <strain evidence="4 5">HM6</strain>
    </source>
</reference>
<dbReference type="PANTHER" id="PTHR42810">
    <property type="entry name" value="PURINE PERMEASE C1399.01C-RELATED"/>
    <property type="match status" value="1"/>
</dbReference>
<protein>
    <recommendedName>
        <fullName evidence="6">Xanthine permease</fullName>
    </recommendedName>
</protein>
<evidence type="ECO:0000313" key="5">
    <source>
        <dbReference type="Proteomes" id="UP000037854"/>
    </source>
</evidence>
<evidence type="ECO:0000313" key="4">
    <source>
        <dbReference type="EMBL" id="KPH79250.1"/>
    </source>
</evidence>
<keyword evidence="5" id="KW-1185">Reference proteome</keyword>
<organism evidence="4 5">
    <name type="scientific">Oceanobacillus caeni</name>
    <dbReference type="NCBI Taxonomy" id="405946"/>
    <lineage>
        <taxon>Bacteria</taxon>
        <taxon>Bacillati</taxon>
        <taxon>Bacillota</taxon>
        <taxon>Bacilli</taxon>
        <taxon>Bacillales</taxon>
        <taxon>Bacillaceae</taxon>
        <taxon>Oceanobacillus</taxon>
    </lineage>
</organism>
<evidence type="ECO:0000256" key="2">
    <source>
        <dbReference type="ARBA" id="ARBA00022448"/>
    </source>
</evidence>
<sequence>MIIACSVGMGLGVTVVPELFSVLPASLQILTSNGIVAGSVIAIVLNIIFNMKPEKKCRKKVLSLFCRKNEA</sequence>
<comment type="caution">
    <text evidence="4">The sequence shown here is derived from an EMBL/GenBank/DDBJ whole genome shotgun (WGS) entry which is preliminary data.</text>
</comment>
<evidence type="ECO:0000256" key="1">
    <source>
        <dbReference type="ARBA" id="ARBA00008821"/>
    </source>
</evidence>
<name>A0ABR5MNU0_9BACI</name>
<feature type="transmembrane region" description="Helical" evidence="3">
    <location>
        <begin position="27"/>
        <end position="49"/>
    </location>
</feature>
<keyword evidence="3" id="KW-1133">Transmembrane helix</keyword>
<comment type="similarity">
    <text evidence="1">Belongs to the nucleobase:cation symporter-2 (NCS2) (TC 2.A.40) family.</text>
</comment>
<accession>A0ABR5MNU0</accession>
<evidence type="ECO:0000256" key="3">
    <source>
        <dbReference type="SAM" id="Phobius"/>
    </source>
</evidence>
<dbReference type="Proteomes" id="UP000037854">
    <property type="component" value="Unassembled WGS sequence"/>
</dbReference>
<dbReference type="EMBL" id="LGTK01000001">
    <property type="protein sequence ID" value="KPH79250.1"/>
    <property type="molecule type" value="Genomic_DNA"/>
</dbReference>
<proteinExistence type="inferred from homology"/>
<dbReference type="PANTHER" id="PTHR42810:SF4">
    <property type="entry name" value="URIC ACID TRANSPORTER UACT"/>
    <property type="match status" value="1"/>
</dbReference>
<keyword evidence="2" id="KW-0813">Transport</keyword>
<keyword evidence="3" id="KW-0812">Transmembrane</keyword>
<keyword evidence="3" id="KW-0472">Membrane</keyword>
<gene>
    <name evidence="4" type="ORF">AFL42_00655</name>
</gene>